<keyword evidence="1" id="KW-0812">Transmembrane</keyword>
<gene>
    <name evidence="2" type="ORF">FZC76_11125</name>
</gene>
<dbReference type="OrthoDB" id="2898435at2"/>
<comment type="caution">
    <text evidence="2">The sequence shown here is derived from an EMBL/GenBank/DDBJ whole genome shotgun (WGS) entry which is preliminary data.</text>
</comment>
<feature type="transmembrane region" description="Helical" evidence="1">
    <location>
        <begin position="12"/>
        <end position="34"/>
    </location>
</feature>
<proteinExistence type="predicted"/>
<protein>
    <submittedName>
        <fullName evidence="2">Uncharacterized protein</fullName>
    </submittedName>
</protein>
<evidence type="ECO:0000256" key="1">
    <source>
        <dbReference type="SAM" id="Phobius"/>
    </source>
</evidence>
<accession>A0A5D4T1F4</accession>
<dbReference type="RefSeq" id="WP_148988256.1">
    <property type="nucleotide sequence ID" value="NZ_VTEV01000004.1"/>
</dbReference>
<sequence length="60" mass="6956">MNQKTELKKSMETYVLLILMTGIFLTTIMVAAALTDQNVFAMLPKFSWNMVNSWDEIINR</sequence>
<dbReference type="AlphaFoldDB" id="A0A5D4T1F4"/>
<dbReference type="Proteomes" id="UP000322524">
    <property type="component" value="Unassembled WGS sequence"/>
</dbReference>
<name>A0A5D4T1F4_9BACI</name>
<keyword evidence="1" id="KW-1133">Transmembrane helix</keyword>
<evidence type="ECO:0000313" key="3">
    <source>
        <dbReference type="Proteomes" id="UP000322524"/>
    </source>
</evidence>
<keyword evidence="1" id="KW-0472">Membrane</keyword>
<organism evidence="2 3">
    <name type="scientific">Sutcliffiella horikoshii</name>
    <dbReference type="NCBI Taxonomy" id="79883"/>
    <lineage>
        <taxon>Bacteria</taxon>
        <taxon>Bacillati</taxon>
        <taxon>Bacillota</taxon>
        <taxon>Bacilli</taxon>
        <taxon>Bacillales</taxon>
        <taxon>Bacillaceae</taxon>
        <taxon>Sutcliffiella</taxon>
    </lineage>
</organism>
<dbReference type="EMBL" id="VTEV01000004">
    <property type="protein sequence ID" value="TYS68282.1"/>
    <property type="molecule type" value="Genomic_DNA"/>
</dbReference>
<evidence type="ECO:0000313" key="2">
    <source>
        <dbReference type="EMBL" id="TYS68282.1"/>
    </source>
</evidence>
<reference evidence="2 3" key="1">
    <citation type="submission" date="2019-08" db="EMBL/GenBank/DDBJ databases">
        <title>Bacillus genomes from the desert of Cuatro Cienegas, Coahuila.</title>
        <authorList>
            <person name="Olmedo-Alvarez G."/>
        </authorList>
    </citation>
    <scope>NUCLEOTIDE SEQUENCE [LARGE SCALE GENOMIC DNA]</scope>
    <source>
        <strain evidence="2 3">CH28_1T</strain>
    </source>
</reference>